<evidence type="ECO:0000313" key="3">
    <source>
        <dbReference type="Proteomes" id="UP001286174"/>
    </source>
</evidence>
<dbReference type="NCBIfam" id="NF033573">
    <property type="entry name" value="transpos_IS200"/>
    <property type="match status" value="1"/>
</dbReference>
<dbReference type="InterPro" id="IPR036515">
    <property type="entry name" value="Transposase_17_sf"/>
</dbReference>
<dbReference type="GO" id="GO:0003677">
    <property type="term" value="F:DNA binding"/>
    <property type="evidence" value="ECO:0007669"/>
    <property type="project" value="InterPro"/>
</dbReference>
<dbReference type="EMBL" id="JALBUR010000028">
    <property type="protein sequence ID" value="MDX8420259.1"/>
    <property type="molecule type" value="Genomic_DNA"/>
</dbReference>
<comment type="caution">
    <text evidence="2">The sequence shown here is derived from an EMBL/GenBank/DDBJ whole genome shotgun (WGS) entry which is preliminary data.</text>
</comment>
<dbReference type="Gene3D" id="3.30.70.1290">
    <property type="entry name" value="Transposase IS200-like"/>
    <property type="match status" value="1"/>
</dbReference>
<dbReference type="PANTHER" id="PTHR33360">
    <property type="entry name" value="TRANSPOSASE FOR INSERTION SEQUENCE ELEMENT IS200"/>
    <property type="match status" value="1"/>
</dbReference>
<evidence type="ECO:0000259" key="1">
    <source>
        <dbReference type="SMART" id="SM01321"/>
    </source>
</evidence>
<accession>A0AB35U600</accession>
<dbReference type="Pfam" id="PF01797">
    <property type="entry name" value="Y1_Tnp"/>
    <property type="match status" value="1"/>
</dbReference>
<dbReference type="PANTHER" id="PTHR33360:SF2">
    <property type="entry name" value="TRANSPOSASE FOR INSERTION SEQUENCE ELEMENT IS200"/>
    <property type="match status" value="1"/>
</dbReference>
<dbReference type="SUPFAM" id="SSF143422">
    <property type="entry name" value="Transposase IS200-like"/>
    <property type="match status" value="1"/>
</dbReference>
<gene>
    <name evidence="2" type="primary">tnpA</name>
    <name evidence="2" type="ORF">MOZ60_09150</name>
</gene>
<keyword evidence="3" id="KW-1185">Reference proteome</keyword>
<dbReference type="SMART" id="SM01321">
    <property type="entry name" value="Y1_Tnp"/>
    <property type="match status" value="1"/>
</dbReference>
<dbReference type="GO" id="GO:0006313">
    <property type="term" value="P:DNA transposition"/>
    <property type="evidence" value="ECO:0007669"/>
    <property type="project" value="InterPro"/>
</dbReference>
<dbReference type="InterPro" id="IPR002686">
    <property type="entry name" value="Transposase_17"/>
</dbReference>
<dbReference type="RefSeq" id="WP_370596439.1">
    <property type="nucleotide sequence ID" value="NZ_JALBUR010000028.1"/>
</dbReference>
<name>A0AB35U600_9FIRM</name>
<evidence type="ECO:0000313" key="2">
    <source>
        <dbReference type="EMBL" id="MDX8420259.1"/>
    </source>
</evidence>
<feature type="domain" description="Transposase IS200-like" evidence="1">
    <location>
        <begin position="13"/>
        <end position="133"/>
    </location>
</feature>
<dbReference type="GO" id="GO:0004803">
    <property type="term" value="F:transposase activity"/>
    <property type="evidence" value="ECO:0007669"/>
    <property type="project" value="InterPro"/>
</dbReference>
<dbReference type="Proteomes" id="UP001286174">
    <property type="component" value="Unassembled WGS sequence"/>
</dbReference>
<reference evidence="2 3" key="1">
    <citation type="submission" date="2022-03" db="EMBL/GenBank/DDBJ databases">
        <title>Novel taxa within the pig intestine.</title>
        <authorList>
            <person name="Wylensek D."/>
            <person name="Bishof K."/>
            <person name="Afrizal A."/>
            <person name="Clavel T."/>
        </authorList>
    </citation>
    <scope>NUCLEOTIDE SEQUENCE [LARGE SCALE GENOMIC DNA]</scope>
    <source>
        <strain evidence="2 3">CLA-KB-P133</strain>
    </source>
</reference>
<protein>
    <submittedName>
        <fullName evidence="2">IS200/IS605 family transposase</fullName>
    </submittedName>
</protein>
<proteinExistence type="predicted"/>
<organism evidence="2 3">
    <name type="scientific">Grylomicrobium aquisgranensis</name>
    <dbReference type="NCBI Taxonomy" id="2926318"/>
    <lineage>
        <taxon>Bacteria</taxon>
        <taxon>Bacillati</taxon>
        <taxon>Bacillota</taxon>
        <taxon>Erysipelotrichia</taxon>
        <taxon>Erysipelotrichales</taxon>
        <taxon>Erysipelotrichaceae</taxon>
        <taxon>Grylomicrobium</taxon>
    </lineage>
</organism>
<dbReference type="AlphaFoldDB" id="A0AB35U600"/>
<sequence>MKDDRYIHARTCVYNNHYHIVWCVKYRRKVLTPDIEKSLQQILHDVAAENGFSLDQCEVGEADHVHCFVTAPPKLSITFIVKHLKGTSGLRLFKLYPELRNQLWRGQLWNGSYFIETIGSASEENVKRYIAHQQNVQR</sequence>